<feature type="transmembrane region" description="Helical" evidence="1">
    <location>
        <begin position="12"/>
        <end position="34"/>
    </location>
</feature>
<evidence type="ECO:0000313" key="2">
    <source>
        <dbReference type="EMBL" id="MDR7149110.1"/>
    </source>
</evidence>
<protein>
    <submittedName>
        <fullName evidence="2">Uncharacterized protein</fullName>
    </submittedName>
</protein>
<organism evidence="2 3">
    <name type="scientific">Hydrogenophaga palleronii</name>
    <dbReference type="NCBI Taxonomy" id="65655"/>
    <lineage>
        <taxon>Bacteria</taxon>
        <taxon>Pseudomonadati</taxon>
        <taxon>Pseudomonadota</taxon>
        <taxon>Betaproteobacteria</taxon>
        <taxon>Burkholderiales</taxon>
        <taxon>Comamonadaceae</taxon>
        <taxon>Hydrogenophaga</taxon>
    </lineage>
</organism>
<keyword evidence="1" id="KW-0812">Transmembrane</keyword>
<proteinExistence type="predicted"/>
<name>A0ABU1WIK6_9BURK</name>
<keyword evidence="3" id="KW-1185">Reference proteome</keyword>
<dbReference type="RefSeq" id="WP_310312565.1">
    <property type="nucleotide sequence ID" value="NZ_JAVDWU010000002.1"/>
</dbReference>
<comment type="caution">
    <text evidence="2">The sequence shown here is derived from an EMBL/GenBank/DDBJ whole genome shotgun (WGS) entry which is preliminary data.</text>
</comment>
<dbReference type="EMBL" id="JAVDWU010000002">
    <property type="protein sequence ID" value="MDR7149110.1"/>
    <property type="molecule type" value="Genomic_DNA"/>
</dbReference>
<evidence type="ECO:0000313" key="3">
    <source>
        <dbReference type="Proteomes" id="UP001265700"/>
    </source>
</evidence>
<accession>A0ABU1WIK6</accession>
<keyword evidence="1" id="KW-0472">Membrane</keyword>
<keyword evidence="1" id="KW-1133">Transmembrane helix</keyword>
<sequence>MSILEVSQIAANYASVVSMGLTAVVVMVSILTYMDCSPASKKRNLVAVWQS</sequence>
<evidence type="ECO:0000256" key="1">
    <source>
        <dbReference type="SAM" id="Phobius"/>
    </source>
</evidence>
<reference evidence="2 3" key="1">
    <citation type="submission" date="2023-07" db="EMBL/GenBank/DDBJ databases">
        <title>Sorghum-associated microbial communities from plants grown in Nebraska, USA.</title>
        <authorList>
            <person name="Schachtman D."/>
        </authorList>
    </citation>
    <scope>NUCLEOTIDE SEQUENCE [LARGE SCALE GENOMIC DNA]</scope>
    <source>
        <strain evidence="2 3">4249</strain>
    </source>
</reference>
<gene>
    <name evidence="2" type="ORF">J2W49_001059</name>
</gene>
<dbReference type="Proteomes" id="UP001265700">
    <property type="component" value="Unassembled WGS sequence"/>
</dbReference>